<organism evidence="1 2">
    <name type="scientific">Biomphalaria pfeifferi</name>
    <name type="common">Bloodfluke planorb</name>
    <name type="synonym">Freshwater snail</name>
    <dbReference type="NCBI Taxonomy" id="112525"/>
    <lineage>
        <taxon>Eukaryota</taxon>
        <taxon>Metazoa</taxon>
        <taxon>Spiralia</taxon>
        <taxon>Lophotrochozoa</taxon>
        <taxon>Mollusca</taxon>
        <taxon>Gastropoda</taxon>
        <taxon>Heterobranchia</taxon>
        <taxon>Euthyneura</taxon>
        <taxon>Panpulmonata</taxon>
        <taxon>Hygrophila</taxon>
        <taxon>Lymnaeoidea</taxon>
        <taxon>Planorbidae</taxon>
        <taxon>Biomphalaria</taxon>
    </lineage>
</organism>
<reference evidence="1" key="2">
    <citation type="submission" date="2023-04" db="EMBL/GenBank/DDBJ databases">
        <authorList>
            <person name="Bu L."/>
            <person name="Lu L."/>
            <person name="Laidemitt M.R."/>
            <person name="Zhang S.M."/>
            <person name="Mutuku M."/>
            <person name="Mkoji G."/>
            <person name="Steinauer M."/>
            <person name="Loker E.S."/>
        </authorList>
    </citation>
    <scope>NUCLEOTIDE SEQUENCE</scope>
    <source>
        <strain evidence="1">KasaAsao</strain>
        <tissue evidence="1">Whole Snail</tissue>
    </source>
</reference>
<dbReference type="Proteomes" id="UP001233172">
    <property type="component" value="Unassembled WGS sequence"/>
</dbReference>
<keyword evidence="2" id="KW-1185">Reference proteome</keyword>
<comment type="caution">
    <text evidence="1">The sequence shown here is derived from an EMBL/GenBank/DDBJ whole genome shotgun (WGS) entry which is preliminary data.</text>
</comment>
<evidence type="ECO:0000313" key="2">
    <source>
        <dbReference type="Proteomes" id="UP001233172"/>
    </source>
</evidence>
<dbReference type="EMBL" id="JASAOG010000063">
    <property type="protein sequence ID" value="KAK0056230.1"/>
    <property type="molecule type" value="Genomic_DNA"/>
</dbReference>
<sequence length="447" mass="50914">MTMLPHCITSFVRTNRYILVGVLLSLIALSVLFNNNFSRTVSFSFLFSGNLTETKNVQDRTEGGVANLLEGEFKSCPNVMNRMVIGHWVKHKDYSKEEKALINDALRKTLMHNAMPPSLQNKDKRCGNVILATNPYFRALCEPEGETPCCFNYMCVNKTIEQCQGPWSLDVRQLVQAEFATWVPDDPKCTVVDMMSVEKACQVLQNVTIYFIGESLTRQLYISALGLLRDNLYETHVLINNSTAARNCHIHYRYSPPCKSHILFDSIECNGTTRIRFRQLVSPDDASDMLSQLRELLDVPNSFYVLGFGFHNRFQAEPVITKVFNPIFQKLANATWPKFIWLATHMPTMLQTTTSYMQQPPEILAYNAALKTVLSAHNVPVMDWTQLTANVMGIDNLHYGKGVNDAKAVILLNILLELRHNSTWMLEKQMPDDFCVGVIVTLRYLLH</sequence>
<gene>
    <name evidence="1" type="ORF">Bpfe_014317</name>
</gene>
<dbReference type="AlphaFoldDB" id="A0AAD8BKF4"/>
<dbReference type="SUPFAM" id="SSF52266">
    <property type="entry name" value="SGNH hydrolase"/>
    <property type="match status" value="1"/>
</dbReference>
<name>A0AAD8BKF4_BIOPF</name>
<reference evidence="1" key="1">
    <citation type="journal article" date="2023" name="PLoS Negl. Trop. Dis.">
        <title>A genome sequence for Biomphalaria pfeifferi, the major vector snail for the human-infecting parasite Schistosoma mansoni.</title>
        <authorList>
            <person name="Bu L."/>
            <person name="Lu L."/>
            <person name="Laidemitt M.R."/>
            <person name="Zhang S.M."/>
            <person name="Mutuku M."/>
            <person name="Mkoji G."/>
            <person name="Steinauer M."/>
            <person name="Loker E.S."/>
        </authorList>
    </citation>
    <scope>NUCLEOTIDE SEQUENCE</scope>
    <source>
        <strain evidence="1">KasaAsao</strain>
    </source>
</reference>
<protein>
    <submittedName>
        <fullName evidence="1">Uncharacterized protein</fullName>
    </submittedName>
</protein>
<accession>A0AAD8BKF4</accession>
<evidence type="ECO:0000313" key="1">
    <source>
        <dbReference type="EMBL" id="KAK0056230.1"/>
    </source>
</evidence>
<proteinExistence type="predicted"/>